<dbReference type="AlphaFoldDB" id="A0A1I2N6N7"/>
<name>A0A1I2N6N7_9ACTN</name>
<evidence type="ECO:0000313" key="3">
    <source>
        <dbReference type="Proteomes" id="UP000181942"/>
    </source>
</evidence>
<accession>A0A1I2N6N7</accession>
<feature type="compositionally biased region" description="Low complexity" evidence="1">
    <location>
        <begin position="68"/>
        <end position="81"/>
    </location>
</feature>
<evidence type="ECO:0000256" key="1">
    <source>
        <dbReference type="SAM" id="MobiDB-lite"/>
    </source>
</evidence>
<proteinExistence type="predicted"/>
<evidence type="ECO:0000313" key="2">
    <source>
        <dbReference type="EMBL" id="SFF97377.1"/>
    </source>
</evidence>
<sequence length="121" mass="12436">MDNEPTVAHGEVVERETVDRAGPGGPGPVAAVVDVGLTAVDVTAVAWVMHRDGFFHRRHLLAGALTGSSAHSNASTSSNSAQVSDGHTTHCSRSEDEGQVQSAVRASARLTAGQPSIPVNT</sequence>
<reference evidence="2 3" key="1">
    <citation type="submission" date="2016-10" db="EMBL/GenBank/DDBJ databases">
        <authorList>
            <person name="de Groot N.N."/>
        </authorList>
    </citation>
    <scope>NUCLEOTIDE SEQUENCE [LARGE SCALE GENOMIC DNA]</scope>
    <source>
        <strain evidence="2 3">OK461</strain>
    </source>
</reference>
<feature type="region of interest" description="Disordered" evidence="1">
    <location>
        <begin position="66"/>
        <end position="121"/>
    </location>
</feature>
<feature type="compositionally biased region" description="Polar residues" evidence="1">
    <location>
        <begin position="82"/>
        <end position="91"/>
    </location>
</feature>
<dbReference type="Proteomes" id="UP000181942">
    <property type="component" value="Unassembled WGS sequence"/>
</dbReference>
<dbReference type="EMBL" id="FONR01000014">
    <property type="protein sequence ID" value="SFF97377.1"/>
    <property type="molecule type" value="Genomic_DNA"/>
</dbReference>
<organism evidence="2 3">
    <name type="scientific">Streptomyces mirabilis</name>
    <dbReference type="NCBI Taxonomy" id="68239"/>
    <lineage>
        <taxon>Bacteria</taxon>
        <taxon>Bacillati</taxon>
        <taxon>Actinomycetota</taxon>
        <taxon>Actinomycetes</taxon>
        <taxon>Kitasatosporales</taxon>
        <taxon>Streptomycetaceae</taxon>
        <taxon>Streptomyces</taxon>
    </lineage>
</organism>
<feature type="region of interest" description="Disordered" evidence="1">
    <location>
        <begin position="1"/>
        <end position="27"/>
    </location>
</feature>
<protein>
    <submittedName>
        <fullName evidence="2">Uncharacterized protein</fullName>
    </submittedName>
</protein>
<gene>
    <name evidence="2" type="ORF">SAMN02787118_114124</name>
</gene>